<dbReference type="GO" id="GO:1903600">
    <property type="term" value="C:glutaminase complex"/>
    <property type="evidence" value="ECO:0007669"/>
    <property type="project" value="TreeGrafter"/>
</dbReference>
<evidence type="ECO:0000313" key="8">
    <source>
        <dbReference type="EMBL" id="KAG0688748.1"/>
    </source>
</evidence>
<evidence type="ECO:0000256" key="6">
    <source>
        <dbReference type="ARBA" id="ARBA00049534"/>
    </source>
</evidence>
<dbReference type="GO" id="GO:0016829">
    <property type="term" value="F:lyase activity"/>
    <property type="evidence" value="ECO:0007669"/>
    <property type="project" value="UniProtKB-KW"/>
</dbReference>
<dbReference type="PROSITE" id="PS01236">
    <property type="entry name" value="PDXT_SNO_1"/>
    <property type="match status" value="1"/>
</dbReference>
<evidence type="ECO:0000256" key="1">
    <source>
        <dbReference type="ARBA" id="ARBA00008345"/>
    </source>
</evidence>
<evidence type="ECO:0000256" key="7">
    <source>
        <dbReference type="PIRSR" id="PIRSR005639-2"/>
    </source>
</evidence>
<proteinExistence type="inferred from homology"/>
<evidence type="ECO:0000256" key="4">
    <source>
        <dbReference type="ARBA" id="ARBA00022962"/>
    </source>
</evidence>
<keyword evidence="3" id="KW-0378">Hydrolase</keyword>
<keyword evidence="5" id="KW-0456">Lyase</keyword>
<dbReference type="AlphaFoldDB" id="A0A9P6WN38"/>
<dbReference type="NCBIfam" id="TIGR03800">
    <property type="entry name" value="PLP_synth_Pdx2"/>
    <property type="match status" value="1"/>
</dbReference>
<dbReference type="Proteomes" id="UP000697127">
    <property type="component" value="Unassembled WGS sequence"/>
</dbReference>
<dbReference type="PIRSF" id="PIRSF005639">
    <property type="entry name" value="Glut_amidoT_SNO"/>
    <property type="match status" value="1"/>
</dbReference>
<dbReference type="Pfam" id="PF01174">
    <property type="entry name" value="SNO"/>
    <property type="match status" value="1"/>
</dbReference>
<comment type="similarity">
    <text evidence="1">Belongs to the glutaminase PdxT/SNO family.</text>
</comment>
<keyword evidence="9" id="KW-1185">Reference proteome</keyword>
<reference evidence="8" key="1">
    <citation type="submission" date="2020-11" db="EMBL/GenBank/DDBJ databases">
        <title>Kefir isolates.</title>
        <authorList>
            <person name="Marcisauskas S."/>
            <person name="Kim Y."/>
            <person name="Blasche S."/>
        </authorList>
    </citation>
    <scope>NUCLEOTIDE SEQUENCE</scope>
    <source>
        <strain evidence="8">Olga-1</strain>
    </source>
</reference>
<dbReference type="PROSITE" id="PS51130">
    <property type="entry name" value="PDXT_SNO_2"/>
    <property type="match status" value="1"/>
</dbReference>
<feature type="binding site" evidence="7">
    <location>
        <position position="140"/>
    </location>
    <ligand>
        <name>L-glutamine</name>
        <dbReference type="ChEBI" id="CHEBI:58359"/>
    </ligand>
</feature>
<dbReference type="PANTHER" id="PTHR31559">
    <property type="entry name" value="PYRIDOXAL 5'-PHOSPHATE SYNTHASE SUBUNIT SNO"/>
    <property type="match status" value="1"/>
</dbReference>
<evidence type="ECO:0000256" key="3">
    <source>
        <dbReference type="ARBA" id="ARBA00022801"/>
    </source>
</evidence>
<protein>
    <recommendedName>
        <fullName evidence="2">glutaminase</fullName>
        <ecNumber evidence="2">3.5.1.2</ecNumber>
    </recommendedName>
</protein>
<dbReference type="InterPro" id="IPR002161">
    <property type="entry name" value="PdxT/SNO"/>
</dbReference>
<dbReference type="InterPro" id="IPR021196">
    <property type="entry name" value="PdxT/SNO_CS"/>
</dbReference>
<comment type="caution">
    <text evidence="8">The sequence shown here is derived from an EMBL/GenBank/DDBJ whole genome shotgun (WGS) entry which is preliminary data.</text>
</comment>
<dbReference type="InterPro" id="IPR029062">
    <property type="entry name" value="Class_I_gatase-like"/>
</dbReference>
<feature type="binding site" evidence="7">
    <location>
        <begin position="67"/>
        <end position="69"/>
    </location>
    <ligand>
        <name>L-glutamine</name>
        <dbReference type="ChEBI" id="CHEBI:58359"/>
    </ligand>
</feature>
<dbReference type="GO" id="GO:0004359">
    <property type="term" value="F:glutaminase activity"/>
    <property type="evidence" value="ECO:0007669"/>
    <property type="project" value="UniProtKB-EC"/>
</dbReference>
<dbReference type="Gene3D" id="3.40.50.880">
    <property type="match status" value="1"/>
</dbReference>
<feature type="non-terminal residue" evidence="8">
    <location>
        <position position="245"/>
    </location>
</feature>
<organism evidence="8 9">
    <name type="scientific">Pichia californica</name>
    <dbReference type="NCBI Taxonomy" id="460514"/>
    <lineage>
        <taxon>Eukaryota</taxon>
        <taxon>Fungi</taxon>
        <taxon>Dikarya</taxon>
        <taxon>Ascomycota</taxon>
        <taxon>Saccharomycotina</taxon>
        <taxon>Pichiomycetes</taxon>
        <taxon>Pichiales</taxon>
        <taxon>Pichiaceae</taxon>
        <taxon>Pichia</taxon>
    </lineage>
</organism>
<dbReference type="PROSITE" id="PS51273">
    <property type="entry name" value="GATASE_TYPE_1"/>
    <property type="match status" value="1"/>
</dbReference>
<sequence length="245" mass="27763">MKNEAELITVGVLALQGSYHEHISHLNSLFEQLNENIKYNCRYKFISKEVKTAEELIGLNGLILPGGESTTISILLQRNKMLEPLRKLIQIDKLPCWGTCAGLILLSNKIINTKIDLGGENIEQSMKYRSIGGLDVCIERNSFGRQIDSFKKKFILHNFEGELKNSSFDCIFIRAPVIKTITKSKSNQIIEHDVKNSTVYAPDLNIDKNMSREVPKVLLKINTNFNDELIVAVRQNNIFGTSFHP</sequence>
<gene>
    <name evidence="8" type="ORF">C6P40_000556</name>
</gene>
<feature type="binding site" evidence="7">
    <location>
        <begin position="173"/>
        <end position="174"/>
    </location>
    <ligand>
        <name>L-glutamine</name>
        <dbReference type="ChEBI" id="CHEBI:58359"/>
    </ligand>
</feature>
<accession>A0A9P6WN38</accession>
<dbReference type="GO" id="GO:0042823">
    <property type="term" value="P:pyridoxal phosphate biosynthetic process"/>
    <property type="evidence" value="ECO:0007669"/>
    <property type="project" value="InterPro"/>
</dbReference>
<dbReference type="PANTHER" id="PTHR31559:SF0">
    <property type="entry name" value="PYRIDOXAL 5'-PHOSPHATE SYNTHASE SUBUNIT SNO1-RELATED"/>
    <property type="match status" value="1"/>
</dbReference>
<keyword evidence="4" id="KW-0315">Glutamine amidotransferase</keyword>
<evidence type="ECO:0000313" key="9">
    <source>
        <dbReference type="Proteomes" id="UP000697127"/>
    </source>
</evidence>
<comment type="catalytic activity">
    <reaction evidence="6">
        <text>L-glutamine + H2O = L-glutamate + NH4(+)</text>
        <dbReference type="Rhea" id="RHEA:15889"/>
        <dbReference type="ChEBI" id="CHEBI:15377"/>
        <dbReference type="ChEBI" id="CHEBI:28938"/>
        <dbReference type="ChEBI" id="CHEBI:29985"/>
        <dbReference type="ChEBI" id="CHEBI:58359"/>
        <dbReference type="EC" id="3.5.1.2"/>
    </reaction>
</comment>
<dbReference type="EMBL" id="PUHW01000125">
    <property type="protein sequence ID" value="KAG0688748.1"/>
    <property type="molecule type" value="Genomic_DNA"/>
</dbReference>
<evidence type="ECO:0000256" key="2">
    <source>
        <dbReference type="ARBA" id="ARBA00012918"/>
    </source>
</evidence>
<name>A0A9P6WN38_9ASCO</name>
<dbReference type="GO" id="GO:0008614">
    <property type="term" value="P:pyridoxine metabolic process"/>
    <property type="evidence" value="ECO:0007669"/>
    <property type="project" value="TreeGrafter"/>
</dbReference>
<dbReference type="SUPFAM" id="SSF52317">
    <property type="entry name" value="Class I glutamine amidotransferase-like"/>
    <property type="match status" value="1"/>
</dbReference>
<evidence type="ECO:0000256" key="5">
    <source>
        <dbReference type="ARBA" id="ARBA00023239"/>
    </source>
</evidence>
<dbReference type="EC" id="3.5.1.2" evidence="2"/>
<dbReference type="GO" id="GO:0005829">
    <property type="term" value="C:cytosol"/>
    <property type="evidence" value="ECO:0007669"/>
    <property type="project" value="TreeGrafter"/>
</dbReference>